<dbReference type="AlphaFoldDB" id="D5BSC8"/>
<dbReference type="OrthoDB" id="9806149at2"/>
<dbReference type="STRING" id="488538.SAR116_0932"/>
<evidence type="ECO:0000313" key="5">
    <source>
        <dbReference type="EMBL" id="ADE39175.1"/>
    </source>
</evidence>
<gene>
    <name evidence="5" type="ordered locus">SAR116_0932</name>
</gene>
<evidence type="ECO:0000256" key="3">
    <source>
        <dbReference type="ARBA" id="ARBA00022840"/>
    </source>
</evidence>
<feature type="domain" description="ABC transporter" evidence="4">
    <location>
        <begin position="4"/>
        <end position="253"/>
    </location>
</feature>
<dbReference type="HOGENOM" id="CLU_000604_1_2_5"/>
<accession>D5BSC8</accession>
<keyword evidence="6" id="KW-1185">Reference proteome</keyword>
<dbReference type="Pfam" id="PF12399">
    <property type="entry name" value="BCA_ABC_TP_C"/>
    <property type="match status" value="1"/>
</dbReference>
<proteinExistence type="predicted"/>
<dbReference type="KEGG" id="apb:SAR116_0932"/>
<evidence type="ECO:0000313" key="6">
    <source>
        <dbReference type="Proteomes" id="UP000007460"/>
    </source>
</evidence>
<reference evidence="5 6" key="1">
    <citation type="journal article" date="2010" name="J. Bacteriol.">
        <title>Complete genome sequence of "Candidatus Puniceispirillum marinum" IMCC1322, a representative of the SAR116 clade in the Alphaproteobacteria.</title>
        <authorList>
            <person name="Oh H.M."/>
            <person name="Kwon K.K."/>
            <person name="Kang I."/>
            <person name="Kang S.G."/>
            <person name="Lee J.H."/>
            <person name="Kim S.J."/>
            <person name="Cho J.C."/>
        </authorList>
    </citation>
    <scope>NUCLEOTIDE SEQUENCE [LARGE SCALE GENOMIC DNA]</scope>
    <source>
        <strain evidence="5 6">IMCC1322</strain>
    </source>
</reference>
<evidence type="ECO:0000259" key="4">
    <source>
        <dbReference type="PROSITE" id="PS50893"/>
    </source>
</evidence>
<keyword evidence="1" id="KW-0813">Transport</keyword>
<dbReference type="RefSeq" id="WP_013045804.1">
    <property type="nucleotide sequence ID" value="NC_014010.1"/>
</dbReference>
<dbReference type="InterPro" id="IPR017871">
    <property type="entry name" value="ABC_transporter-like_CS"/>
</dbReference>
<dbReference type="GO" id="GO:0016887">
    <property type="term" value="F:ATP hydrolysis activity"/>
    <property type="evidence" value="ECO:0007669"/>
    <property type="project" value="InterPro"/>
</dbReference>
<protein>
    <submittedName>
        <fullName evidence="5">High affinity branched-chain amino acid ABC transporter, ATP-binding protein</fullName>
    </submittedName>
</protein>
<dbReference type="Gene3D" id="3.40.50.300">
    <property type="entry name" value="P-loop containing nucleotide triphosphate hydrolases"/>
    <property type="match status" value="1"/>
</dbReference>
<dbReference type="EMBL" id="CP001751">
    <property type="protein sequence ID" value="ADE39175.1"/>
    <property type="molecule type" value="Genomic_DNA"/>
</dbReference>
<dbReference type="PANTHER" id="PTHR45772">
    <property type="entry name" value="CONSERVED COMPONENT OF ABC TRANSPORTER FOR NATURAL AMINO ACIDS-RELATED"/>
    <property type="match status" value="1"/>
</dbReference>
<dbReference type="SUPFAM" id="SSF52540">
    <property type="entry name" value="P-loop containing nucleoside triphosphate hydrolases"/>
    <property type="match status" value="1"/>
</dbReference>
<dbReference type="CDD" id="cd03219">
    <property type="entry name" value="ABC_Mj1267_LivG_branched"/>
    <property type="match status" value="1"/>
</dbReference>
<organism evidence="5 6">
    <name type="scientific">Puniceispirillum marinum (strain IMCC1322)</name>
    <dbReference type="NCBI Taxonomy" id="488538"/>
    <lineage>
        <taxon>Bacteria</taxon>
        <taxon>Pseudomonadati</taxon>
        <taxon>Pseudomonadota</taxon>
        <taxon>Alphaproteobacteria</taxon>
        <taxon>Candidatus Puniceispirillales</taxon>
        <taxon>Candidatus Puniceispirillaceae</taxon>
        <taxon>Candidatus Puniceispirillum</taxon>
    </lineage>
</organism>
<dbReference type="Pfam" id="PF00005">
    <property type="entry name" value="ABC_tran"/>
    <property type="match status" value="1"/>
</dbReference>
<evidence type="ECO:0000256" key="1">
    <source>
        <dbReference type="ARBA" id="ARBA00022448"/>
    </source>
</evidence>
<dbReference type="FunFam" id="3.40.50.300:FF:000421">
    <property type="entry name" value="Branched-chain amino acid ABC transporter ATP-binding protein"/>
    <property type="match status" value="1"/>
</dbReference>
<evidence type="ECO:0000256" key="2">
    <source>
        <dbReference type="ARBA" id="ARBA00022741"/>
    </source>
</evidence>
<name>D5BSC8_PUNMI</name>
<keyword evidence="3 5" id="KW-0067">ATP-binding</keyword>
<dbReference type="PROSITE" id="PS50893">
    <property type="entry name" value="ABC_TRANSPORTER_2"/>
    <property type="match status" value="1"/>
</dbReference>
<dbReference type="SMART" id="SM00382">
    <property type="entry name" value="AAA"/>
    <property type="match status" value="1"/>
</dbReference>
<dbReference type="InterPro" id="IPR003593">
    <property type="entry name" value="AAA+_ATPase"/>
</dbReference>
<dbReference type="InterPro" id="IPR032823">
    <property type="entry name" value="BCA_ABC_TP_C"/>
</dbReference>
<dbReference type="InterPro" id="IPR003439">
    <property type="entry name" value="ABC_transporter-like_ATP-bd"/>
</dbReference>
<dbReference type="eggNOG" id="COG0411">
    <property type="taxonomic scope" value="Bacteria"/>
</dbReference>
<dbReference type="GO" id="GO:0005886">
    <property type="term" value="C:plasma membrane"/>
    <property type="evidence" value="ECO:0007669"/>
    <property type="project" value="TreeGrafter"/>
</dbReference>
<dbReference type="InterPro" id="IPR051120">
    <property type="entry name" value="ABC_AA/LPS_Transport"/>
</dbReference>
<sequence length="265" mass="29018">MALLETRNLSKSFGGLQAINDVSLKVEPNTVHGLIGPNGSGKSTFFNLLTGVYQPDAGSYIEFNGIDITNKPAHYIAEQGLSRTFQLLRLYGELSVLDNVMVGYHPHTKYSPLAPFFKGAEVRRQDAIVRDEMMELLEFIGLAEHAEIPAAELSGGQRRLLALGRAIATRPKLLLLDEPGAGLSPVNVDNLMATIMTLKERYNLTIVVVEHILKVVMNTCETVSVLDHGQKISEGTPEFVKNDPAVVEAYLGREMADEEIRAAMG</sequence>
<dbReference type="PANTHER" id="PTHR45772:SF9">
    <property type="entry name" value="CONSERVED COMPONENT OF ABC TRANSPORTER FOR NATURAL AMINO ACIDS"/>
    <property type="match status" value="1"/>
</dbReference>
<dbReference type="Proteomes" id="UP000007460">
    <property type="component" value="Chromosome"/>
</dbReference>
<keyword evidence="2" id="KW-0547">Nucleotide-binding</keyword>
<dbReference type="GO" id="GO:0005524">
    <property type="term" value="F:ATP binding"/>
    <property type="evidence" value="ECO:0007669"/>
    <property type="project" value="UniProtKB-KW"/>
</dbReference>
<dbReference type="InterPro" id="IPR027417">
    <property type="entry name" value="P-loop_NTPase"/>
</dbReference>
<dbReference type="PROSITE" id="PS00211">
    <property type="entry name" value="ABC_TRANSPORTER_1"/>
    <property type="match status" value="1"/>
</dbReference>